<dbReference type="PANTHER" id="PTHR43133">
    <property type="entry name" value="RNA POLYMERASE ECF-TYPE SIGMA FACTO"/>
    <property type="match status" value="1"/>
</dbReference>
<sequence>MSGKSVNVNTETLWQQFSDQVRGFIRSRVSSDQEAEDILQDIFIRIHKGIDNLRHEDRVQSWVFGIARRALVDHYRKKNRAREKPAGSDIQKEETEKPVLDLNEFEGEHGVHEEVLSWLIPMIDELPEKYGVPLKLADVDGKTQQEVADYLGLSLSGAKSRVQRARQKLGGVLAACCKVEFGEEGRAVAYHKIKDENGEEPCEDC</sequence>
<feature type="domain" description="RNA polymerase sigma-70 region 2" evidence="6">
    <location>
        <begin position="13"/>
        <end position="80"/>
    </location>
</feature>
<evidence type="ECO:0000259" key="7">
    <source>
        <dbReference type="Pfam" id="PF08281"/>
    </source>
</evidence>
<protein>
    <recommendedName>
        <fullName evidence="5">RNA polymerase sigma factor SigZ</fullName>
    </recommendedName>
</protein>
<comment type="similarity">
    <text evidence="1">Belongs to the sigma-70 factor family. ECF subfamily.</text>
</comment>
<dbReference type="EMBL" id="JAJNDC010000003">
    <property type="protein sequence ID" value="MCW9713672.1"/>
    <property type="molecule type" value="Genomic_DNA"/>
</dbReference>
<dbReference type="NCBIfam" id="TIGR02959">
    <property type="entry name" value="SigZ"/>
    <property type="match status" value="1"/>
</dbReference>
<dbReference type="InterPro" id="IPR013249">
    <property type="entry name" value="RNA_pol_sigma70_r4_t2"/>
</dbReference>
<dbReference type="CDD" id="cd06171">
    <property type="entry name" value="Sigma70_r4"/>
    <property type="match status" value="1"/>
</dbReference>
<dbReference type="InterPro" id="IPR039425">
    <property type="entry name" value="RNA_pol_sigma-70-like"/>
</dbReference>
<dbReference type="InterPro" id="IPR014304">
    <property type="entry name" value="RNA_pol_sigma-Z"/>
</dbReference>
<evidence type="ECO:0000313" key="9">
    <source>
        <dbReference type="Proteomes" id="UP001207337"/>
    </source>
</evidence>
<dbReference type="NCBIfam" id="TIGR02937">
    <property type="entry name" value="sigma70-ECF"/>
    <property type="match status" value="1"/>
</dbReference>
<dbReference type="Pfam" id="PF04542">
    <property type="entry name" value="Sigma70_r2"/>
    <property type="match status" value="1"/>
</dbReference>
<name>A0ABT3Q0M7_9BACT</name>
<dbReference type="InterPro" id="IPR014284">
    <property type="entry name" value="RNA_pol_sigma-70_dom"/>
</dbReference>
<evidence type="ECO:0000313" key="8">
    <source>
        <dbReference type="EMBL" id="MCW9713672.1"/>
    </source>
</evidence>
<keyword evidence="4" id="KW-0804">Transcription</keyword>
<dbReference type="Proteomes" id="UP001207337">
    <property type="component" value="Unassembled WGS sequence"/>
</dbReference>
<organism evidence="8 9">
    <name type="scientific">Fodinibius salicampi</name>
    <dbReference type="NCBI Taxonomy" id="1920655"/>
    <lineage>
        <taxon>Bacteria</taxon>
        <taxon>Pseudomonadati</taxon>
        <taxon>Balneolota</taxon>
        <taxon>Balneolia</taxon>
        <taxon>Balneolales</taxon>
        <taxon>Balneolaceae</taxon>
        <taxon>Fodinibius</taxon>
    </lineage>
</organism>
<dbReference type="SUPFAM" id="SSF88946">
    <property type="entry name" value="Sigma2 domain of RNA polymerase sigma factors"/>
    <property type="match status" value="1"/>
</dbReference>
<dbReference type="InterPro" id="IPR013325">
    <property type="entry name" value="RNA_pol_sigma_r2"/>
</dbReference>
<keyword evidence="9" id="KW-1185">Reference proteome</keyword>
<evidence type="ECO:0000256" key="5">
    <source>
        <dbReference type="NCBIfam" id="TIGR02959"/>
    </source>
</evidence>
<keyword evidence="3" id="KW-0731">Sigma factor</keyword>
<feature type="domain" description="RNA polymerase sigma factor 70 region 4 type 2" evidence="7">
    <location>
        <begin position="122"/>
        <end position="169"/>
    </location>
</feature>
<proteinExistence type="inferred from homology"/>
<dbReference type="Gene3D" id="1.10.10.10">
    <property type="entry name" value="Winged helix-like DNA-binding domain superfamily/Winged helix DNA-binding domain"/>
    <property type="match status" value="1"/>
</dbReference>
<evidence type="ECO:0000259" key="6">
    <source>
        <dbReference type="Pfam" id="PF04542"/>
    </source>
</evidence>
<evidence type="ECO:0000256" key="1">
    <source>
        <dbReference type="ARBA" id="ARBA00010641"/>
    </source>
</evidence>
<dbReference type="InterPro" id="IPR013324">
    <property type="entry name" value="RNA_pol_sigma_r3/r4-like"/>
</dbReference>
<evidence type="ECO:0000256" key="2">
    <source>
        <dbReference type="ARBA" id="ARBA00023015"/>
    </source>
</evidence>
<dbReference type="RefSeq" id="WP_265790524.1">
    <property type="nucleotide sequence ID" value="NZ_BAABRS010000003.1"/>
</dbReference>
<dbReference type="SUPFAM" id="SSF88659">
    <property type="entry name" value="Sigma3 and sigma4 domains of RNA polymerase sigma factors"/>
    <property type="match status" value="1"/>
</dbReference>
<accession>A0ABT3Q0M7</accession>
<dbReference type="Gene3D" id="1.10.1740.10">
    <property type="match status" value="1"/>
</dbReference>
<dbReference type="InterPro" id="IPR007627">
    <property type="entry name" value="RNA_pol_sigma70_r2"/>
</dbReference>
<evidence type="ECO:0000256" key="3">
    <source>
        <dbReference type="ARBA" id="ARBA00023082"/>
    </source>
</evidence>
<reference evidence="8 9" key="1">
    <citation type="submission" date="2021-11" db="EMBL/GenBank/DDBJ databases">
        <title>Aliifidinibius sp. nov., a new bacterium isolated from saline soil.</title>
        <authorList>
            <person name="Galisteo C."/>
            <person name="De La Haba R."/>
            <person name="Sanchez-Porro C."/>
            <person name="Ventosa A."/>
        </authorList>
    </citation>
    <scope>NUCLEOTIDE SEQUENCE [LARGE SCALE GENOMIC DNA]</scope>
    <source>
        <strain evidence="8 9">KACC 190600</strain>
    </source>
</reference>
<evidence type="ECO:0000256" key="4">
    <source>
        <dbReference type="ARBA" id="ARBA00023163"/>
    </source>
</evidence>
<dbReference type="InterPro" id="IPR036388">
    <property type="entry name" value="WH-like_DNA-bd_sf"/>
</dbReference>
<comment type="caution">
    <text evidence="8">The sequence shown here is derived from an EMBL/GenBank/DDBJ whole genome shotgun (WGS) entry which is preliminary data.</text>
</comment>
<keyword evidence="2" id="KW-0805">Transcription regulation</keyword>
<dbReference type="PANTHER" id="PTHR43133:SF62">
    <property type="entry name" value="RNA POLYMERASE SIGMA FACTOR SIGZ"/>
    <property type="match status" value="1"/>
</dbReference>
<dbReference type="Pfam" id="PF08281">
    <property type="entry name" value="Sigma70_r4_2"/>
    <property type="match status" value="1"/>
</dbReference>
<gene>
    <name evidence="8" type="primary">sigZ</name>
    <name evidence="8" type="ORF">LQ318_12240</name>
</gene>